<evidence type="ECO:0000256" key="2">
    <source>
        <dbReference type="SAM" id="Phobius"/>
    </source>
</evidence>
<dbReference type="GeneID" id="101739142"/>
<dbReference type="KEGG" id="bmor:101739142"/>
<feature type="compositionally biased region" description="Basic and acidic residues" evidence="1">
    <location>
        <begin position="608"/>
        <end position="631"/>
    </location>
</feature>
<feature type="region of interest" description="Disordered" evidence="1">
    <location>
        <begin position="372"/>
        <end position="395"/>
    </location>
</feature>
<keyword evidence="4" id="KW-1185">Reference proteome</keyword>
<evidence type="ECO:0000313" key="3">
    <source>
        <dbReference type="EnsemblMetazoa" id="XP_037875479.1"/>
    </source>
</evidence>
<protein>
    <submittedName>
        <fullName evidence="3">Uncharacterized protein</fullName>
    </submittedName>
</protein>
<keyword evidence="2" id="KW-1133">Transmembrane helix</keyword>
<dbReference type="RefSeq" id="XP_037875479.1">
    <property type="nucleotide sequence ID" value="XM_038019551.2"/>
</dbReference>
<dbReference type="Proteomes" id="UP000005204">
    <property type="component" value="Unassembled WGS sequence"/>
</dbReference>
<feature type="transmembrane region" description="Helical" evidence="2">
    <location>
        <begin position="9"/>
        <end position="34"/>
    </location>
</feature>
<evidence type="ECO:0000256" key="1">
    <source>
        <dbReference type="SAM" id="MobiDB-lite"/>
    </source>
</evidence>
<feature type="region of interest" description="Disordered" evidence="1">
    <location>
        <begin position="607"/>
        <end position="631"/>
    </location>
</feature>
<keyword evidence="2" id="KW-0812">Transmembrane</keyword>
<feature type="compositionally biased region" description="Low complexity" evidence="1">
    <location>
        <begin position="386"/>
        <end position="395"/>
    </location>
</feature>
<evidence type="ECO:0000313" key="4">
    <source>
        <dbReference type="Proteomes" id="UP000005204"/>
    </source>
</evidence>
<reference evidence="4" key="1">
    <citation type="journal article" date="2008" name="Insect Biochem. Mol. Biol.">
        <title>The genome of a lepidopteran model insect, the silkworm Bombyx mori.</title>
        <authorList>
            <consortium name="International Silkworm Genome Consortium"/>
        </authorList>
    </citation>
    <scope>NUCLEOTIDE SEQUENCE [LARGE SCALE GENOMIC DNA]</scope>
    <source>
        <strain evidence="4">p50T</strain>
    </source>
</reference>
<organism evidence="3 4">
    <name type="scientific">Bombyx mori</name>
    <name type="common">Silk moth</name>
    <dbReference type="NCBI Taxonomy" id="7091"/>
    <lineage>
        <taxon>Eukaryota</taxon>
        <taxon>Metazoa</taxon>
        <taxon>Ecdysozoa</taxon>
        <taxon>Arthropoda</taxon>
        <taxon>Hexapoda</taxon>
        <taxon>Insecta</taxon>
        <taxon>Pterygota</taxon>
        <taxon>Neoptera</taxon>
        <taxon>Endopterygota</taxon>
        <taxon>Lepidoptera</taxon>
        <taxon>Glossata</taxon>
        <taxon>Ditrysia</taxon>
        <taxon>Bombycoidea</taxon>
        <taxon>Bombycidae</taxon>
        <taxon>Bombycinae</taxon>
        <taxon>Bombyx</taxon>
    </lineage>
</organism>
<dbReference type="EnsemblMetazoa" id="XM_038019551.1">
    <property type="protein sequence ID" value="XP_037875479.1"/>
    <property type="gene ID" value="LOC101739142"/>
</dbReference>
<name>A0A8R2R5G7_BOMMO</name>
<keyword evidence="2" id="KW-0472">Membrane</keyword>
<dbReference type="RefSeq" id="XP_062531313.1">
    <property type="nucleotide sequence ID" value="XM_062675329.1"/>
</dbReference>
<sequence>MARCDQDSLFYRVLCVSLLLLTLTFVVILTNVFVDIDGLVVRKKENERISSIVQDYDDTKSISTTTSPVEDIDYNMYDDIDRTKRSLVSETENLRFQIRNPKIKDVITRRLAALLNELDPEDVTERTKERVNETEAIETIRENQRKERVEIQNKFEFDKENMLHLAVHNVLLNGFLKHKDLNEVFQEIRDVMSKMARVGVYERDGTKSRNPNDNFNVSPVQDISRYEEKELLNEMMNCKDLKKDVSDQLEFDGRRKTEKDPKMLIKTVIDITSLGNNKLKNHSDANSRENIKGSVKMIYNGKSVRFINSDSNNDSKERTTANPINEHLRLREFDVKSKDVNMARLLNEYLEERLRNKDDKITLNNNRRSKRSIRIRYTDNSKSKPSNHSSMDDSNNDLYVEIETDLNSNDVKGKRKRKLIKDLIKRIQMAIHSNSIDSDDNEKKKSKHLNVKKRVQNPLVHKNKVTRSKPDPKKAVHRKLDPLNKAIPNNEESPYIHDRSGESWKNKYTGPRFLTGSKAINSAELNEVEIDYNKVLNFNGIPQRLQKPLTTGSSAEFVGSFFDVGKLKFIIQELDGSGLAVGFNQYVDEAPDPETMKVFTGMESMLESYHESEGDPQEKNDEGHLEEEVKDHAIQRRSVKSKTLKSDHHSNEYKVIFEPNFLQFNTYHDVYNQGNREVKETKQKPRLLDESIFERNLNPAQIFGLSRLFDRRKRSVNVKKISNLKNKVKLSRFLNTRSNKKKIYINKKRNKRDVSKIRVIAGDPFASSRYSDENIFVVSDENLFADRALIRDSERRNNDQLIQEHYDLLTPLAYEASSNPYVKLFEGISRQNALMSKYPHIFLEDNNKSKERKDIIVNPFINKFFSRRSDRESDATTKPVHNVNLNTQDTDKQNYKVSVKIMPKNATDLNPGFKEIHTSINKSFHKNGLLFSSLVNVTEISKVIAINNTKNNSFEDQHSVQNDASRSSFKGVKEEGTKDDFIDLTLPFDSRKTMRVRKDEFAKLMAASLVKLQEEKSLVTSEATTTVTSTTQAIKISNAPKKGNSDFLTGEIIKKIDRNTGLLQTFLEKVLDKFENLPKVLRTDVNPRRYELEEFQRAPELFTRELPKIEVTNNSHVLPFVYAYQQPYFASNKAQNNVANVLYHGHIHTNTINGRQTVFCNGREVNAKNTGNNSVKRQINQTKFFIDDLENDGMKYKVSEQKTTKFPILLNATNVS</sequence>
<dbReference type="AlphaFoldDB" id="A0A8R2R5G7"/>
<reference evidence="3" key="2">
    <citation type="submission" date="2022-06" db="UniProtKB">
        <authorList>
            <consortium name="EnsemblMetazoa"/>
        </authorList>
    </citation>
    <scope>IDENTIFICATION</scope>
    <source>
        <strain evidence="3">p50T (Dazao)</strain>
    </source>
</reference>
<accession>A0A8R2R5G7</accession>
<proteinExistence type="predicted"/>